<evidence type="ECO:0000256" key="4">
    <source>
        <dbReference type="ARBA" id="ARBA00022759"/>
    </source>
</evidence>
<dbReference type="Pfam" id="PF17917">
    <property type="entry name" value="RT_RNaseH"/>
    <property type="match status" value="1"/>
</dbReference>
<dbReference type="PANTHER" id="PTHR48475">
    <property type="entry name" value="RIBONUCLEASE H"/>
    <property type="match status" value="1"/>
</dbReference>
<keyword evidence="1" id="KW-0808">Transferase</keyword>
<keyword evidence="3" id="KW-0540">Nuclease</keyword>
<dbReference type="InterPro" id="IPR043128">
    <property type="entry name" value="Rev_trsase/Diguanyl_cyclase"/>
</dbReference>
<evidence type="ECO:0000313" key="10">
    <source>
        <dbReference type="Proteomes" id="UP000288805"/>
    </source>
</evidence>
<keyword evidence="6" id="KW-0695">RNA-directed DNA polymerase</keyword>
<evidence type="ECO:0000313" key="9">
    <source>
        <dbReference type="EMBL" id="RVW89464.1"/>
    </source>
</evidence>
<evidence type="ECO:0000256" key="1">
    <source>
        <dbReference type="ARBA" id="ARBA00022679"/>
    </source>
</evidence>
<dbReference type="PANTHER" id="PTHR48475:SF1">
    <property type="entry name" value="RNASE H TYPE-1 DOMAIN-CONTAINING PROTEIN"/>
    <property type="match status" value="1"/>
</dbReference>
<dbReference type="GO" id="GO:0004519">
    <property type="term" value="F:endonuclease activity"/>
    <property type="evidence" value="ECO:0007669"/>
    <property type="project" value="UniProtKB-KW"/>
</dbReference>
<sequence>MVKKKIDEGFNPKAYKLLANAGYDFTSSSKLRELSPETTSEKMYGLNETQKRLKQQGYAVKPSRAGLGFVPFKSIKISAKTKKTKASTQHITLEDMEESSGSTSPPRISVFDRIEAAITQASVFARLGDFNQVEQNLAHISQRSMQQRIGTLPQKSWQRNPNKKRCIELNEDVKTRNLIPSRMKCHSTWEICTNGSLKVKRRTIVITKLSDKGYPKDVEERSTHTSYHVTVQVGSNSEFQKMNQGKLLKFWERGQATVDELKELNLGTNENPRPIYVKYPTWIANIVPVKKKNGQIHVCVDLRDLNNVCPKNDFLLPIIELMVDATIGHEDLSFMDGSSGYNQIQMAPREEDLTTFHTPKGIYYYKVMSFGLKNAGATYQRAMQKIFDDMLHKNVECYVNDLVVKPMKKEDHLRDLCLLFDTVAFKWINLRSQPFEICQSQGIFKNLEVFKDVLLSFEACHNAFESIKKYLANPPISRAPIAGKPLILYIATQECSLGTLLAQENEENKEMALYYLSQTLTGPELNYSPIEKTCLALIFSTKKLRHYMQAYIVHLIAHVDPIKYVLSKPVLSGRLAKWGLLLTKYEIIYIPQKAIKGQALADFLADHPIPTTWEISDDFPNKEIFYVDIFPSWMMFFNGSTRYDGPGAGVVFVSPQRQIPPYSFVLSERCSNNVAKYQALIIGL</sequence>
<comment type="caution">
    <text evidence="9">The sequence shown here is derived from an EMBL/GenBank/DDBJ whole genome shotgun (WGS) entry which is preliminary data.</text>
</comment>
<evidence type="ECO:0000256" key="3">
    <source>
        <dbReference type="ARBA" id="ARBA00022722"/>
    </source>
</evidence>
<dbReference type="InterPro" id="IPR041373">
    <property type="entry name" value="RT_RNaseH"/>
</dbReference>
<evidence type="ECO:0000256" key="6">
    <source>
        <dbReference type="ARBA" id="ARBA00022918"/>
    </source>
</evidence>
<dbReference type="InterPro" id="IPR043502">
    <property type="entry name" value="DNA/RNA_pol_sf"/>
</dbReference>
<keyword evidence="5" id="KW-0378">Hydrolase</keyword>
<name>A0A438HYC2_VITVI</name>
<reference evidence="9 10" key="1">
    <citation type="journal article" date="2018" name="PLoS Genet.">
        <title>Population sequencing reveals clonal diversity and ancestral inbreeding in the grapevine cultivar Chardonnay.</title>
        <authorList>
            <person name="Roach M.J."/>
            <person name="Johnson D.L."/>
            <person name="Bohlmann J."/>
            <person name="van Vuuren H.J."/>
            <person name="Jones S.J."/>
            <person name="Pretorius I.S."/>
            <person name="Schmidt S.A."/>
            <person name="Borneman A.R."/>
        </authorList>
    </citation>
    <scope>NUCLEOTIDE SEQUENCE [LARGE SCALE GENOMIC DNA]</scope>
    <source>
        <strain evidence="10">cv. Chardonnay</strain>
        <tissue evidence="9">Leaf</tissue>
    </source>
</reference>
<dbReference type="InterPro" id="IPR000477">
    <property type="entry name" value="RT_dom"/>
</dbReference>
<keyword evidence="2" id="KW-0548">Nucleotidyltransferase</keyword>
<protein>
    <submittedName>
        <fullName evidence="9">Retrovirus-related Pol polyprotein from transposon 17.6</fullName>
    </submittedName>
</protein>
<evidence type="ECO:0000256" key="5">
    <source>
        <dbReference type="ARBA" id="ARBA00022801"/>
    </source>
</evidence>
<dbReference type="CDD" id="cd01647">
    <property type="entry name" value="RT_LTR"/>
    <property type="match status" value="1"/>
</dbReference>
<gene>
    <name evidence="9" type="primary">pol_125</name>
    <name evidence="9" type="ORF">CK203_046812</name>
</gene>
<dbReference type="EMBL" id="QGNW01000164">
    <property type="protein sequence ID" value="RVW89464.1"/>
    <property type="molecule type" value="Genomic_DNA"/>
</dbReference>
<dbReference type="GO" id="GO:0003964">
    <property type="term" value="F:RNA-directed DNA polymerase activity"/>
    <property type="evidence" value="ECO:0007669"/>
    <property type="project" value="UniProtKB-KW"/>
</dbReference>
<dbReference type="Gene3D" id="3.30.70.270">
    <property type="match status" value="1"/>
</dbReference>
<proteinExistence type="predicted"/>
<dbReference type="SUPFAM" id="SSF56672">
    <property type="entry name" value="DNA/RNA polymerases"/>
    <property type="match status" value="1"/>
</dbReference>
<evidence type="ECO:0000259" key="7">
    <source>
        <dbReference type="Pfam" id="PF00078"/>
    </source>
</evidence>
<dbReference type="Gene3D" id="3.10.10.10">
    <property type="entry name" value="HIV Type 1 Reverse Transcriptase, subunit A, domain 1"/>
    <property type="match status" value="1"/>
</dbReference>
<feature type="domain" description="Reverse transcriptase RNase H-like" evidence="8">
    <location>
        <begin position="484"/>
        <end position="585"/>
    </location>
</feature>
<dbReference type="Proteomes" id="UP000288805">
    <property type="component" value="Unassembled WGS sequence"/>
</dbReference>
<feature type="domain" description="Reverse transcriptase" evidence="7">
    <location>
        <begin position="289"/>
        <end position="424"/>
    </location>
</feature>
<keyword evidence="4" id="KW-0255">Endonuclease</keyword>
<organism evidence="9 10">
    <name type="scientific">Vitis vinifera</name>
    <name type="common">Grape</name>
    <dbReference type="NCBI Taxonomy" id="29760"/>
    <lineage>
        <taxon>Eukaryota</taxon>
        <taxon>Viridiplantae</taxon>
        <taxon>Streptophyta</taxon>
        <taxon>Embryophyta</taxon>
        <taxon>Tracheophyta</taxon>
        <taxon>Spermatophyta</taxon>
        <taxon>Magnoliopsida</taxon>
        <taxon>eudicotyledons</taxon>
        <taxon>Gunneridae</taxon>
        <taxon>Pentapetalae</taxon>
        <taxon>rosids</taxon>
        <taxon>Vitales</taxon>
        <taxon>Vitaceae</taxon>
        <taxon>Viteae</taxon>
        <taxon>Vitis</taxon>
    </lineage>
</organism>
<dbReference type="Pfam" id="PF00078">
    <property type="entry name" value="RVT_1"/>
    <property type="match status" value="1"/>
</dbReference>
<evidence type="ECO:0000256" key="2">
    <source>
        <dbReference type="ARBA" id="ARBA00022695"/>
    </source>
</evidence>
<accession>A0A438HYC2</accession>
<evidence type="ECO:0000259" key="8">
    <source>
        <dbReference type="Pfam" id="PF17917"/>
    </source>
</evidence>
<dbReference type="GO" id="GO:0016787">
    <property type="term" value="F:hydrolase activity"/>
    <property type="evidence" value="ECO:0007669"/>
    <property type="project" value="UniProtKB-KW"/>
</dbReference>
<dbReference type="AlphaFoldDB" id="A0A438HYC2"/>